<dbReference type="SUPFAM" id="SSF109604">
    <property type="entry name" value="HD-domain/PDEase-like"/>
    <property type="match status" value="1"/>
</dbReference>
<keyword evidence="6" id="KW-0378">Hydrolase</keyword>
<keyword evidence="8 14" id="KW-0472">Membrane</keyword>
<dbReference type="GO" id="GO:0016020">
    <property type="term" value="C:membrane"/>
    <property type="evidence" value="ECO:0007669"/>
    <property type="project" value="UniProtKB-SubCell"/>
</dbReference>
<dbReference type="CDD" id="cd00077">
    <property type="entry name" value="HDc"/>
    <property type="match status" value="1"/>
</dbReference>
<reference evidence="17" key="1">
    <citation type="submission" date="2011-12" db="EMBL/GenBank/DDBJ databases">
        <authorList>
            <consortium name="The Broad Institute Genome Sequencing Platform"/>
            <person name="Russ C."/>
            <person name="Tyler B."/>
            <person name="Panabieres F."/>
            <person name="Shan W."/>
            <person name="Tripathy S."/>
            <person name="Grunwald N."/>
            <person name="Machado M."/>
            <person name="Young S.K."/>
            <person name="Zeng Q."/>
            <person name="Gargeya S."/>
            <person name="Fitzgerald M."/>
            <person name="Haas B."/>
            <person name="Abouelleil A."/>
            <person name="Alvarado L."/>
            <person name="Arachchi H.M."/>
            <person name="Berlin A."/>
            <person name="Chapman S.B."/>
            <person name="Gearin G."/>
            <person name="Goldberg J."/>
            <person name="Griggs A."/>
            <person name="Gujja S."/>
            <person name="Hansen M."/>
            <person name="Heiman D."/>
            <person name="Howarth C."/>
            <person name="Larimer J."/>
            <person name="Lui A."/>
            <person name="MacDonald P.J.P."/>
            <person name="McCowen C."/>
            <person name="Montmayeur A."/>
            <person name="Murphy C."/>
            <person name="Neiman D."/>
            <person name="Pearson M."/>
            <person name="Priest M."/>
            <person name="Roberts A."/>
            <person name="Saif S."/>
            <person name="Shea T."/>
            <person name="Sisk P."/>
            <person name="Stolte C."/>
            <person name="Sykes S."/>
            <person name="Wortman J."/>
            <person name="Nusbaum C."/>
            <person name="Birren B."/>
        </authorList>
    </citation>
    <scope>NUCLEOTIDE SEQUENCE [LARGE SCALE GENOMIC DNA]</scope>
    <source>
        <strain evidence="17">INRA-310</strain>
    </source>
</reference>
<evidence type="ECO:0000256" key="1">
    <source>
        <dbReference type="ARBA" id="ARBA00004370"/>
    </source>
</evidence>
<dbReference type="InterPro" id="IPR003018">
    <property type="entry name" value="GAF"/>
</dbReference>
<comment type="subcellular location">
    <subcellularLocation>
        <location evidence="1">Membrane</location>
    </subcellularLocation>
</comment>
<dbReference type="OrthoDB" id="189220at2759"/>
<evidence type="ECO:0000256" key="6">
    <source>
        <dbReference type="ARBA" id="ARBA00022801"/>
    </source>
</evidence>
<feature type="region of interest" description="Disordered" evidence="13">
    <location>
        <begin position="1"/>
        <end position="95"/>
    </location>
</feature>
<dbReference type="PRINTS" id="PR00387">
    <property type="entry name" value="PDIESTERASE1"/>
</dbReference>
<evidence type="ECO:0000256" key="5">
    <source>
        <dbReference type="ARBA" id="ARBA00022723"/>
    </source>
</evidence>
<dbReference type="Proteomes" id="UP000018817">
    <property type="component" value="Unassembled WGS sequence"/>
</dbReference>
<evidence type="ECO:0000256" key="7">
    <source>
        <dbReference type="ARBA" id="ARBA00022989"/>
    </source>
</evidence>
<dbReference type="VEuPathDB" id="FungiDB:PPTG_17698"/>
<dbReference type="GeneID" id="20186661"/>
<proteinExistence type="inferred from homology"/>
<dbReference type="GO" id="GO:0046872">
    <property type="term" value="F:metal ion binding"/>
    <property type="evidence" value="ECO:0007669"/>
    <property type="project" value="UniProtKB-KW"/>
</dbReference>
<name>W2PJ24_PHYN3</name>
<evidence type="ECO:0000256" key="4">
    <source>
        <dbReference type="ARBA" id="ARBA00022692"/>
    </source>
</evidence>
<feature type="binding site" evidence="12">
    <location>
        <position position="1067"/>
    </location>
    <ligand>
        <name>Zn(2+)</name>
        <dbReference type="ChEBI" id="CHEBI:29105"/>
        <label>1</label>
    </ligand>
</feature>
<dbReference type="Pfam" id="PF00233">
    <property type="entry name" value="PDEase_I"/>
    <property type="match status" value="1"/>
</dbReference>
<evidence type="ECO:0000256" key="11">
    <source>
        <dbReference type="PIRSR" id="PIRSR623088-2"/>
    </source>
</evidence>
<dbReference type="GO" id="GO:0004114">
    <property type="term" value="F:3',5'-cyclic-nucleotide phosphodiesterase activity"/>
    <property type="evidence" value="ECO:0007669"/>
    <property type="project" value="InterPro"/>
</dbReference>
<feature type="domain" description="PDEase" evidence="15">
    <location>
        <begin position="836"/>
        <end position="1163"/>
    </location>
</feature>
<evidence type="ECO:0000256" key="12">
    <source>
        <dbReference type="PIRSR" id="PIRSR623088-3"/>
    </source>
</evidence>
<dbReference type="EMBL" id="KI669633">
    <property type="protein sequence ID" value="ETN00847.1"/>
    <property type="molecule type" value="Genomic_DNA"/>
</dbReference>
<feature type="binding site" evidence="12">
    <location>
        <position position="957"/>
    </location>
    <ligand>
        <name>Zn(2+)</name>
        <dbReference type="ChEBI" id="CHEBI:29105"/>
        <label>1</label>
    </ligand>
</feature>
<keyword evidence="4 14" id="KW-0812">Transmembrane</keyword>
<evidence type="ECO:0000256" key="10">
    <source>
        <dbReference type="PIRSR" id="PIRSR623088-1"/>
    </source>
</evidence>
<feature type="binding site" evidence="11">
    <location>
        <position position="1120"/>
    </location>
    <ligand>
        <name>AMP</name>
        <dbReference type="ChEBI" id="CHEBI:456215"/>
    </ligand>
</feature>
<evidence type="ECO:0000259" key="15">
    <source>
        <dbReference type="PROSITE" id="PS51845"/>
    </source>
</evidence>
<dbReference type="PANTHER" id="PTHR11347">
    <property type="entry name" value="CYCLIC NUCLEOTIDE PHOSPHODIESTERASE"/>
    <property type="match status" value="1"/>
</dbReference>
<keyword evidence="5 12" id="KW-0479">Metal-binding</keyword>
<feature type="binding site" evidence="11">
    <location>
        <position position="957"/>
    </location>
    <ligand>
        <name>AMP</name>
        <dbReference type="ChEBI" id="CHEBI:456215"/>
    </ligand>
</feature>
<dbReference type="STRING" id="761204.W2PJ24"/>
<evidence type="ECO:0000256" key="9">
    <source>
        <dbReference type="ARBA" id="ARBA00023180"/>
    </source>
</evidence>
<keyword evidence="9" id="KW-0325">Glycoprotein</keyword>
<feature type="binding site" evidence="11">
    <location>
        <begin position="916"/>
        <end position="920"/>
    </location>
    <ligand>
        <name>AMP</name>
        <dbReference type="ChEBI" id="CHEBI:456215"/>
    </ligand>
</feature>
<dbReference type="InterPro" id="IPR036971">
    <property type="entry name" value="PDEase_catalytic_dom_sf"/>
</dbReference>
<dbReference type="InterPro" id="IPR003607">
    <property type="entry name" value="HD/PDEase_dom"/>
</dbReference>
<gene>
    <name evidence="16" type="ORF">PPTG_17698</name>
</gene>
<evidence type="ECO:0000313" key="16">
    <source>
        <dbReference type="EMBL" id="ETN00847.1"/>
    </source>
</evidence>
<feature type="region of interest" description="Disordered" evidence="13">
    <location>
        <begin position="705"/>
        <end position="736"/>
    </location>
</feature>
<keyword evidence="3" id="KW-0140">cGMP</keyword>
<protein>
    <recommendedName>
        <fullName evidence="15">PDEase domain-containing protein</fullName>
    </recommendedName>
</protein>
<dbReference type="InterPro" id="IPR002073">
    <property type="entry name" value="PDEase_catalytic_dom"/>
</dbReference>
<dbReference type="Gene3D" id="3.30.450.40">
    <property type="match status" value="1"/>
</dbReference>
<organism evidence="16 17">
    <name type="scientific">Phytophthora nicotianae (strain INRA-310)</name>
    <name type="common">Phytophthora parasitica</name>
    <dbReference type="NCBI Taxonomy" id="761204"/>
    <lineage>
        <taxon>Eukaryota</taxon>
        <taxon>Sar</taxon>
        <taxon>Stramenopiles</taxon>
        <taxon>Oomycota</taxon>
        <taxon>Peronosporomycetes</taxon>
        <taxon>Peronosporales</taxon>
        <taxon>Peronosporaceae</taxon>
        <taxon>Phytophthora</taxon>
    </lineage>
</organism>
<accession>W2PJ24</accession>
<dbReference type="InterPro" id="IPR002159">
    <property type="entry name" value="CD36_fam"/>
</dbReference>
<dbReference type="Pfam" id="PF01130">
    <property type="entry name" value="CD36"/>
    <property type="match status" value="1"/>
</dbReference>
<feature type="active site" description="Proton donor" evidence="10">
    <location>
        <position position="916"/>
    </location>
</feature>
<feature type="compositionally biased region" description="Low complexity" evidence="13">
    <location>
        <begin position="17"/>
        <end position="33"/>
    </location>
</feature>
<evidence type="ECO:0000256" key="14">
    <source>
        <dbReference type="SAM" id="Phobius"/>
    </source>
</evidence>
<evidence type="ECO:0000256" key="8">
    <source>
        <dbReference type="ARBA" id="ARBA00023136"/>
    </source>
</evidence>
<feature type="binding site" evidence="12">
    <location>
        <position position="956"/>
    </location>
    <ligand>
        <name>Zn(2+)</name>
        <dbReference type="ChEBI" id="CHEBI:29105"/>
        <label>1</label>
    </ligand>
</feature>
<feature type="transmembrane region" description="Helical" evidence="14">
    <location>
        <begin position="1175"/>
        <end position="1196"/>
    </location>
</feature>
<feature type="compositionally biased region" description="Basic and acidic residues" evidence="13">
    <location>
        <begin position="708"/>
        <end position="723"/>
    </location>
</feature>
<dbReference type="RefSeq" id="XP_008913898.1">
    <property type="nucleotide sequence ID" value="XM_008915650.1"/>
</dbReference>
<dbReference type="Gene3D" id="1.10.1300.10">
    <property type="entry name" value="3'5'-cyclic nucleotide phosphodiesterase, catalytic domain"/>
    <property type="match status" value="1"/>
</dbReference>
<feature type="binding site" evidence="11">
    <location>
        <position position="1067"/>
    </location>
    <ligand>
        <name>AMP</name>
        <dbReference type="ChEBI" id="CHEBI:456215"/>
    </ligand>
</feature>
<dbReference type="SUPFAM" id="SSF55781">
    <property type="entry name" value="GAF domain-like"/>
    <property type="match status" value="1"/>
</dbReference>
<evidence type="ECO:0000256" key="13">
    <source>
        <dbReference type="SAM" id="MobiDB-lite"/>
    </source>
</evidence>
<dbReference type="InterPro" id="IPR029016">
    <property type="entry name" value="GAF-like_dom_sf"/>
</dbReference>
<evidence type="ECO:0000256" key="3">
    <source>
        <dbReference type="ARBA" id="ARBA00022535"/>
    </source>
</evidence>
<dbReference type="PROSITE" id="PS51845">
    <property type="entry name" value="PDEASE_I_2"/>
    <property type="match status" value="1"/>
</dbReference>
<feature type="binding site" evidence="12">
    <location>
        <position position="920"/>
    </location>
    <ligand>
        <name>Zn(2+)</name>
        <dbReference type="ChEBI" id="CHEBI:29105"/>
        <label>1</label>
    </ligand>
</feature>
<reference evidence="16 17" key="2">
    <citation type="submission" date="2013-11" db="EMBL/GenBank/DDBJ databases">
        <title>The Genome Sequence of Phytophthora parasitica INRA-310.</title>
        <authorList>
            <consortium name="The Broad Institute Genomics Platform"/>
            <person name="Russ C."/>
            <person name="Tyler B."/>
            <person name="Panabieres F."/>
            <person name="Shan W."/>
            <person name="Tripathy S."/>
            <person name="Grunwald N."/>
            <person name="Machado M."/>
            <person name="Johnson C.S."/>
            <person name="Arredondo F."/>
            <person name="Hong C."/>
            <person name="Coffey M."/>
            <person name="Young S.K."/>
            <person name="Zeng Q."/>
            <person name="Gargeya S."/>
            <person name="Fitzgerald M."/>
            <person name="Abouelleil A."/>
            <person name="Alvarado L."/>
            <person name="Chapman S.B."/>
            <person name="Gainer-Dewar J."/>
            <person name="Goldberg J."/>
            <person name="Griggs A."/>
            <person name="Gujja S."/>
            <person name="Hansen M."/>
            <person name="Howarth C."/>
            <person name="Imamovic A."/>
            <person name="Ireland A."/>
            <person name="Larimer J."/>
            <person name="McCowan C."/>
            <person name="Murphy C."/>
            <person name="Pearson M."/>
            <person name="Poon T.W."/>
            <person name="Priest M."/>
            <person name="Roberts A."/>
            <person name="Saif S."/>
            <person name="Shea T."/>
            <person name="Sykes S."/>
            <person name="Wortman J."/>
            <person name="Nusbaum C."/>
            <person name="Birren B."/>
        </authorList>
    </citation>
    <scope>NUCLEOTIDE SEQUENCE [LARGE SCALE GENOMIC DNA]</scope>
    <source>
        <strain evidence="16 17">INRA-310</strain>
    </source>
</reference>
<sequence length="2716" mass="299133">MSRLLRLEGGPNTNGITGSSSYTTSSSVLPSISGASPLDDSDKKFMPMPPQRTGKPYSKKNTHLHDSRIHLEPLRPPTAGGNGVGGRTSTRLTVSSSSGRVSWDSTVMDAGSTILENLAAFRELDRKLQFYKTLAGLKMRDAAQSEQSLQRTLTSLLFAAASALDATAVVLYSLSTAKIPVLKVVACSSSGPGIVGFQTSLETFALRGLLEHFGNNGENTGPAATHVACLRDLGTYDVTCDVDSVLGFTTASVLAGVLPDENGRPRFVMEARSTQEGLSFSKEFMHATLTAVENAVYPFELQKALARQSRSQSVVQKMLSHAIGPVDTSVENQEAIASARTSLDSERLSNAEAEWLHSPDVGQLSAEIMSIAPVVSAVCLVELHADKSKCEVLASHGNGFEENHREVFSGLAESTNVLFQRLLESIRTCERLDLSDDATLNSTLQLQADVERSLEFLPVPTSRGVEPCGVFCLVSNSTESLSASMLEVESELPLETKLQPILTAIALALAAKQRSDDLRASTRQKRQLLALCRSHLLVESVRDPSSLVSLICEMGSAVFHTSHVTLYVSDTIKKELWSLSSLSSVNGLRIPYGRGIAGHVAETKKPLTVHKPYEDPRFDRSFDAKFGFKTECLLTQPVLDRAGETVGVLQAVNFGQFPAASPPVARYDDDVMAHYLRLVAHALHVNSSLIIFAKVQADYWANRSAQDTGREDGASTERNDRTDASGAGNGEPGLDTKHEVASVHSLLEFSGFDEAKCIPRNKWSTFAYACWVLGRFVKRLAKSRLQQVVQMRHERAEGLTDDDDDDDSDGDLEETGRVLLRPRIRSRTASVVRAGRTHSLITRWHRMTMGQDGYAQVEELLRDNFDPLTKSISELENYAYQLFEGLVLIGTFRIEAITLRMFIGELASRYRDVPYHSFYHGFDVALASYALMRSPEVLSVIKELEALSLLIAALGHDADHPGNDNQFEVDSSSALALCYNDISVLENHHAATTFSVLKMPGCDILRDLSANARASARTHIVRCILGTDMKHHTKLLSELAVVANVHEFENVPEGRQLMLNMIIHGADLGSVGRPLRVALKWVERVCTEFTQQAERSAELGINVPPHLLNLQDEATRCRLQMNFIDYLVAPLWATIGNLVPAAKETLDNLRTNRLYFKKCNLEQLKNSRGHNGSTMFGIGLALVLVVCGIVFIVLGFHVQEADRKTQAAVLFKWMPKATASETSASFLNCSTFTFAMDAPEVTSFYLWNLTNAEDLLRGSRTVQPKLTQVGPYTYEKRTRKLNVTFHAIEDDAYDSNNYGAVSYQVASTYHFSTERSSGSENDLVVTLNASYVRHLTKLHAQTGRSERFLAAEFAHAHIRDYVRHLQSDFLAATKLRALRALLPEMVASVKREGMTAVINRQRRRVGDANLPAALVRMHAVARTEQIPVMLRDVYRDQADVAIPRLLTKQYDLARRQAVPRVLSNIYTRLQVEAVPALLGRQIETQQTNFVPRTLGSLSLKIQRIAFPYVLQEVFERACLEVVPFVLRAIKNEIVARDMANNQATLDNARLAVINLWRQQGSTPTDLDAWIDDSPTNQERTGFELLPATSALELSLEVATLLLGSRPSNLRFSLVDYDPVQTAADGLDGPQTTATGFAIWKQVVALNETAIGYALEGVNNDVALVGDFLTREQLMAIRDYIIFWAQSDITQRDRQRFWRKAFDKRTTSSDVSDPDVDLDLERVGVQSGFSLQPLSVSSSGASASVAQQAWNSSIEYSFVHPAGFTRWLSVVDGTATASSSGLLAGITGVTNAEVSVISSWIKTMLDDGFIRRRALRHWTDGTCMTVMQLPREDGCLRYDLEPNIEGIQLGFEMNPDAVTEIGSGISESARDSLWDVTEDVSFLIPAHSSDTKYYAQWLRAIRKSNYARLINDSQQLTTLAVTKISAQAIGKWLSSWAQNELNKLAVYYWWLRSTCWTRVELSKTQVGSATVTTGQSECKETSSEQEQSTVSSSSNVSPFFTDVRTYQVTIDTCTTTGSTFTKTQTIYTLQARMYSCEVVSTGLADDQDDGTVGFELVPLAQNDADRISLAAAIVLWNPDSELSFRSKKGYKRWIGLAESISGGAAGVTAETQAVADDLNAAIVGACQDGIKGGGPSSGIFNVSLVDTSCAQVTAVHVAWIAAWVKEQSGSQWIKNSLLDQWRRGVAGDLDIEPYRDGLQSGLELTTGCESTLSSLSASECSTIISENGTQYEVPREALDLWDTTHKASFLTTKGFALWEALAVAIESNDAPSKDSAQKDITRLCSASSTWEIWMERVFQWLQRWKTNEHLERDVLGHWLYARCPTTAKIERVISEPTPQTSTVSSCTESYTATLSSTLDEIQQFASRPVTFFDANVAQTAALIQPTKTVDVTESWTKCEPLASSSFTKTVGTRQSRNTFQACNLLSILATLDMDPSEVTPMDATFELNRTSDVAISIEVAQVLWDSQSDFSLLNSTSFFEKWYPAIDRSTALQKVENDMDTLVGSSSPCDLSVLQDYLLQWESSDAAAVSVCSLWISTNVASVDVDIHQAGDQRGFELDRNTYYKGTANSLTLPTLEQAKMLWQTDSVYSIIRSDSSTDDAGLPTGFRAWEEMFEGVDYEAEHLVSQYPLTNQVAQPTAMTHSLNDQKRAQILAAMITATSLSEAQIRGIARWLFNWAIDDSLRDFVLFQWATAPGHSEMVSSSAGFVAVFPGLSIG</sequence>
<feature type="compositionally biased region" description="Basic and acidic residues" evidence="13">
    <location>
        <begin position="63"/>
        <end position="73"/>
    </location>
</feature>
<dbReference type="OMA" id="ENHRDAF"/>
<dbReference type="InterPro" id="IPR023088">
    <property type="entry name" value="PDEase"/>
</dbReference>
<keyword evidence="7 14" id="KW-1133">Transmembrane helix</keyword>
<feature type="compositionally biased region" description="Low complexity" evidence="13">
    <location>
        <begin position="1983"/>
        <end position="1993"/>
    </location>
</feature>
<dbReference type="Pfam" id="PF01590">
    <property type="entry name" value="GAF"/>
    <property type="match status" value="1"/>
</dbReference>
<feature type="binding site" evidence="12">
    <location>
        <position position="957"/>
    </location>
    <ligand>
        <name>Zn(2+)</name>
        <dbReference type="ChEBI" id="CHEBI:29105"/>
        <label>2</label>
    </ligand>
</feature>
<evidence type="ECO:0000256" key="2">
    <source>
        <dbReference type="ARBA" id="ARBA00010532"/>
    </source>
</evidence>
<dbReference type="SMART" id="SM00065">
    <property type="entry name" value="GAF"/>
    <property type="match status" value="1"/>
</dbReference>
<evidence type="ECO:0000313" key="17">
    <source>
        <dbReference type="Proteomes" id="UP000018817"/>
    </source>
</evidence>
<feature type="region of interest" description="Disordered" evidence="13">
    <location>
        <begin position="1971"/>
        <end position="1993"/>
    </location>
</feature>
<comment type="similarity">
    <text evidence="2">Belongs to the CD36 family.</text>
</comment>
<dbReference type="GO" id="GO:0007165">
    <property type="term" value="P:signal transduction"/>
    <property type="evidence" value="ECO:0007669"/>
    <property type="project" value="InterPro"/>
</dbReference>